<comment type="subcellular location">
    <subcellularLocation>
        <location evidence="1">Cytoplasm</location>
    </subcellularLocation>
</comment>
<organism evidence="13 14">
    <name type="scientific">Streptomyces xiamenensis</name>
    <dbReference type="NCBI Taxonomy" id="408015"/>
    <lineage>
        <taxon>Bacteria</taxon>
        <taxon>Bacillati</taxon>
        <taxon>Actinomycetota</taxon>
        <taxon>Actinomycetes</taxon>
        <taxon>Kitasatosporales</taxon>
        <taxon>Streptomycetaceae</taxon>
        <taxon>Streptomyces</taxon>
    </lineage>
</organism>
<accession>A0A0F7FRA9</accession>
<feature type="region of interest" description="Disordered" evidence="12">
    <location>
        <begin position="225"/>
        <end position="252"/>
    </location>
</feature>
<keyword evidence="7" id="KW-0808">Transferase</keyword>
<evidence type="ECO:0000256" key="3">
    <source>
        <dbReference type="ARBA" id="ARBA00011890"/>
    </source>
</evidence>
<evidence type="ECO:0000256" key="11">
    <source>
        <dbReference type="ARBA" id="ARBA00031350"/>
    </source>
</evidence>
<dbReference type="GO" id="GO:0032259">
    <property type="term" value="P:methylation"/>
    <property type="evidence" value="ECO:0007669"/>
    <property type="project" value="UniProtKB-KW"/>
</dbReference>
<evidence type="ECO:0000256" key="1">
    <source>
        <dbReference type="ARBA" id="ARBA00004496"/>
    </source>
</evidence>
<dbReference type="InterPro" id="IPR000682">
    <property type="entry name" value="PCMT"/>
</dbReference>
<evidence type="ECO:0000256" key="7">
    <source>
        <dbReference type="ARBA" id="ARBA00022679"/>
    </source>
</evidence>
<dbReference type="EC" id="2.1.1.77" evidence="3"/>
<gene>
    <name evidence="13" type="ORF">SXIM_13550</name>
</gene>
<dbReference type="SUPFAM" id="SSF53335">
    <property type="entry name" value="S-adenosyl-L-methionine-dependent methyltransferases"/>
    <property type="match status" value="1"/>
</dbReference>
<evidence type="ECO:0000256" key="2">
    <source>
        <dbReference type="ARBA" id="ARBA00005369"/>
    </source>
</evidence>
<dbReference type="PANTHER" id="PTHR11579">
    <property type="entry name" value="PROTEIN-L-ISOASPARTATE O-METHYLTRANSFERASE"/>
    <property type="match status" value="1"/>
</dbReference>
<dbReference type="KEGG" id="sxi:SXIM_13550"/>
<dbReference type="InterPro" id="IPR029063">
    <property type="entry name" value="SAM-dependent_MTases_sf"/>
</dbReference>
<evidence type="ECO:0000256" key="12">
    <source>
        <dbReference type="SAM" id="MobiDB-lite"/>
    </source>
</evidence>
<evidence type="ECO:0000313" key="14">
    <source>
        <dbReference type="Proteomes" id="UP000034034"/>
    </source>
</evidence>
<keyword evidence="5" id="KW-0963">Cytoplasm</keyword>
<evidence type="ECO:0000256" key="5">
    <source>
        <dbReference type="ARBA" id="ARBA00022490"/>
    </source>
</evidence>
<comment type="similarity">
    <text evidence="2">Belongs to the methyltransferase superfamily. L-isoaspartyl/D-aspartyl protein methyltransferase family.</text>
</comment>
<evidence type="ECO:0000256" key="6">
    <source>
        <dbReference type="ARBA" id="ARBA00022603"/>
    </source>
</evidence>
<keyword evidence="8" id="KW-0949">S-adenosyl-L-methionine</keyword>
<proteinExistence type="inferred from homology"/>
<name>A0A0F7FRA9_9ACTN</name>
<dbReference type="PATRIC" id="fig|408015.6.peg.1389"/>
<evidence type="ECO:0000256" key="10">
    <source>
        <dbReference type="ARBA" id="ARBA00031323"/>
    </source>
</evidence>
<dbReference type="AlphaFoldDB" id="A0A0F7FRA9"/>
<dbReference type="PANTHER" id="PTHR11579:SF0">
    <property type="entry name" value="PROTEIN-L-ISOASPARTATE(D-ASPARTATE) O-METHYLTRANSFERASE"/>
    <property type="match status" value="1"/>
</dbReference>
<dbReference type="RefSeq" id="WP_046723260.1">
    <property type="nucleotide sequence ID" value="NZ_CP009922.3"/>
</dbReference>
<dbReference type="GO" id="GO:0004719">
    <property type="term" value="F:protein-L-isoaspartate (D-aspartate) O-methyltransferase activity"/>
    <property type="evidence" value="ECO:0007669"/>
    <property type="project" value="UniProtKB-EC"/>
</dbReference>
<dbReference type="Proteomes" id="UP000034034">
    <property type="component" value="Chromosome"/>
</dbReference>
<evidence type="ECO:0000256" key="4">
    <source>
        <dbReference type="ARBA" id="ARBA00013346"/>
    </source>
</evidence>
<dbReference type="EMBL" id="CP009922">
    <property type="protein sequence ID" value="AKG42739.1"/>
    <property type="molecule type" value="Genomic_DNA"/>
</dbReference>
<dbReference type="CDD" id="cd02440">
    <property type="entry name" value="AdoMet_MTases"/>
    <property type="match status" value="1"/>
</dbReference>
<keyword evidence="14" id="KW-1185">Reference proteome</keyword>
<sequence length="360" mass="38316">MGPLADALIRVPRHAFIPTAAWAKPAAGDGYWIDRERDPDLWWTAVCSDTVVFTQLDDGATELTARNAARTFAPTCSASSPLLITAFLRHLAPAPGDRVLEVGTGTGWTAALLADLTGDPGRVTTVEIDAALAAVAERNLRAAGPVPRLVVGDGTAGAPEHGPFDRLHITAGVREIPYPWIEQTRPGGVIVLPYAPVMRLLRLVVGADGSALGTFHEDCAFMPLRSQRGTGPGTPAGDPGPPRTRALDRDPAPLLDPAPGLQLLFDVLLGDLPWEGRDGELVLAGGASRATVRAGEVTQSGPRDLWDEAEHVHAAWTDRGCPGPDRMGLRLTRERQYVWLDDPAFPATDILTARGDTHHG</sequence>
<dbReference type="Gene3D" id="3.40.50.150">
    <property type="entry name" value="Vaccinia Virus protein VP39"/>
    <property type="match status" value="1"/>
</dbReference>
<keyword evidence="6" id="KW-0489">Methyltransferase</keyword>
<evidence type="ECO:0000256" key="8">
    <source>
        <dbReference type="ARBA" id="ARBA00022691"/>
    </source>
</evidence>
<protein>
    <recommendedName>
        <fullName evidence="4">Protein-L-isoaspartate O-methyltransferase</fullName>
        <ecNumber evidence="3">2.1.1.77</ecNumber>
    </recommendedName>
    <alternativeName>
        <fullName evidence="11">L-isoaspartyl protein carboxyl methyltransferase</fullName>
    </alternativeName>
    <alternativeName>
        <fullName evidence="9">Protein L-isoaspartyl methyltransferase</fullName>
    </alternativeName>
    <alternativeName>
        <fullName evidence="10">Protein-beta-aspartate methyltransferase</fullName>
    </alternativeName>
</protein>
<evidence type="ECO:0000313" key="13">
    <source>
        <dbReference type="EMBL" id="AKG42739.1"/>
    </source>
</evidence>
<dbReference type="Pfam" id="PF01135">
    <property type="entry name" value="PCMT"/>
    <property type="match status" value="1"/>
</dbReference>
<dbReference type="HOGENOM" id="CLU_037629_0_1_11"/>
<evidence type="ECO:0000256" key="9">
    <source>
        <dbReference type="ARBA" id="ARBA00030757"/>
    </source>
</evidence>
<dbReference type="GO" id="GO:0005737">
    <property type="term" value="C:cytoplasm"/>
    <property type="evidence" value="ECO:0007669"/>
    <property type="project" value="UniProtKB-SubCell"/>
</dbReference>
<reference evidence="13" key="1">
    <citation type="submission" date="2019-08" db="EMBL/GenBank/DDBJ databases">
        <title>Complete genome sequence of a mangrove-derived Streptomyces xiamenensis.</title>
        <authorList>
            <person name="Xu J."/>
        </authorList>
    </citation>
    <scope>NUCLEOTIDE SEQUENCE</scope>
    <source>
        <strain evidence="13">318</strain>
    </source>
</reference>